<name>A0A7I8JAZ4_SPIIN</name>
<dbReference type="OrthoDB" id="1918435at2759"/>
<dbReference type="AlphaFoldDB" id="A0A7I8JAZ4"/>
<evidence type="ECO:0000256" key="3">
    <source>
        <dbReference type="SAM" id="SignalP"/>
    </source>
</evidence>
<evidence type="ECO:0000313" key="6">
    <source>
        <dbReference type="Proteomes" id="UP000663760"/>
    </source>
</evidence>
<dbReference type="EMBL" id="LR746273">
    <property type="protein sequence ID" value="CAA7403411.1"/>
    <property type="molecule type" value="Genomic_DNA"/>
</dbReference>
<dbReference type="EMBL" id="LR743597">
    <property type="protein sequence ID" value="CAA2627353.1"/>
    <property type="molecule type" value="Genomic_DNA"/>
</dbReference>
<protein>
    <submittedName>
        <fullName evidence="4">Uncharacterized protein</fullName>
    </submittedName>
</protein>
<dbReference type="InterPro" id="IPR011065">
    <property type="entry name" value="Kunitz_inhibitor_STI-like_sf"/>
</dbReference>
<dbReference type="InterPro" id="IPR002160">
    <property type="entry name" value="Prot_inh_Kunz-lg"/>
</dbReference>
<keyword evidence="2" id="KW-1015">Disulfide bond</keyword>
<reference evidence="4" key="1">
    <citation type="submission" date="2019-12" db="EMBL/GenBank/DDBJ databases">
        <authorList>
            <person name="Scholz U."/>
            <person name="Mascher M."/>
            <person name="Fiebig A."/>
        </authorList>
    </citation>
    <scope>NUCLEOTIDE SEQUENCE</scope>
</reference>
<dbReference type="PANTHER" id="PTHR33107">
    <property type="entry name" value="KUNITZ TRYPSIN INHIBITOR 2"/>
    <property type="match status" value="1"/>
</dbReference>
<dbReference type="GO" id="GO:0004866">
    <property type="term" value="F:endopeptidase inhibitor activity"/>
    <property type="evidence" value="ECO:0007669"/>
    <property type="project" value="InterPro"/>
</dbReference>
<dbReference type="PRINTS" id="PR00291">
    <property type="entry name" value="KUNITZINHBTR"/>
</dbReference>
<keyword evidence="3" id="KW-0732">Signal</keyword>
<feature type="signal peptide" evidence="3">
    <location>
        <begin position="1"/>
        <end position="22"/>
    </location>
</feature>
<dbReference type="Proteomes" id="UP000663760">
    <property type="component" value="Chromosome 10"/>
</dbReference>
<keyword evidence="6" id="KW-1185">Reference proteome</keyword>
<feature type="chain" id="PRO_5045019970" evidence="3">
    <location>
        <begin position="23"/>
        <end position="199"/>
    </location>
</feature>
<evidence type="ECO:0000256" key="1">
    <source>
        <dbReference type="ARBA" id="ARBA00005440"/>
    </source>
</evidence>
<organism evidence="4">
    <name type="scientific">Spirodela intermedia</name>
    <name type="common">Intermediate duckweed</name>
    <dbReference type="NCBI Taxonomy" id="51605"/>
    <lineage>
        <taxon>Eukaryota</taxon>
        <taxon>Viridiplantae</taxon>
        <taxon>Streptophyta</taxon>
        <taxon>Embryophyta</taxon>
        <taxon>Tracheophyta</taxon>
        <taxon>Spermatophyta</taxon>
        <taxon>Magnoliopsida</taxon>
        <taxon>Liliopsida</taxon>
        <taxon>Araceae</taxon>
        <taxon>Lemnoideae</taxon>
        <taxon>Spirodela</taxon>
    </lineage>
</organism>
<dbReference type="PROSITE" id="PS00283">
    <property type="entry name" value="SOYBEAN_KUNITZ"/>
    <property type="match status" value="1"/>
</dbReference>
<sequence length="199" mass="20914">MKLTVIFLHLSSLFLLVSSTDGAPAVLDIEGNEVRRGITYYVLPNNGTGGGLTASGRNATCPLYVGKASSETDPGVALIFFPLEQSSDALSEASDTNIAFSSSPLCAQSMVWKLQGGVSEGASRVYVGLDGTLGNPGVATVSNWFNVRKAEEGGYNLVFCPGVCEVCRVICGDLGLFVEDGKTWLGLRGSSFSVVFKKV</sequence>
<evidence type="ECO:0000313" key="4">
    <source>
        <dbReference type="EMBL" id="CAA2627353.1"/>
    </source>
</evidence>
<accession>A0A7I8JAZ4</accession>
<evidence type="ECO:0000256" key="2">
    <source>
        <dbReference type="ARBA" id="ARBA00023157"/>
    </source>
</evidence>
<proteinExistence type="inferred from homology"/>
<dbReference type="Pfam" id="PF00197">
    <property type="entry name" value="Kunitz_legume"/>
    <property type="match status" value="1"/>
</dbReference>
<dbReference type="PANTHER" id="PTHR33107:SF81">
    <property type="entry name" value="TRYPSIN INHIBITOR A"/>
    <property type="match status" value="1"/>
</dbReference>
<evidence type="ECO:0000313" key="5">
    <source>
        <dbReference type="EMBL" id="CAA7403411.1"/>
    </source>
</evidence>
<gene>
    <name evidence="4" type="ORF">SI7747_10013006</name>
    <name evidence="5" type="ORF">SI8410_10014089</name>
</gene>
<dbReference type="Gene3D" id="2.80.10.50">
    <property type="match status" value="1"/>
</dbReference>
<comment type="similarity">
    <text evidence="1">Belongs to the protease inhibitor I3 (leguminous Kunitz-type inhibitor) family.</text>
</comment>
<dbReference type="SUPFAM" id="SSF50386">
    <property type="entry name" value="STI-like"/>
    <property type="match status" value="1"/>
</dbReference>
<dbReference type="SMART" id="SM00452">
    <property type="entry name" value="STI"/>
    <property type="match status" value="1"/>
</dbReference>